<keyword evidence="2" id="KW-0964">Secreted</keyword>
<organism evidence="8">
    <name type="scientific">freshwater metagenome</name>
    <dbReference type="NCBI Taxonomy" id="449393"/>
    <lineage>
        <taxon>unclassified sequences</taxon>
        <taxon>metagenomes</taxon>
        <taxon>ecological metagenomes</taxon>
    </lineage>
</organism>
<keyword evidence="5" id="KW-1133">Transmembrane helix</keyword>
<keyword evidence="5" id="KW-0472">Membrane</keyword>
<evidence type="ECO:0000313" key="7">
    <source>
        <dbReference type="EMBL" id="CAB4820450.1"/>
    </source>
</evidence>
<protein>
    <submittedName>
        <fullName evidence="8">Unannotated protein</fullName>
    </submittedName>
</protein>
<evidence type="ECO:0000259" key="6">
    <source>
        <dbReference type="Pfam" id="PF17210"/>
    </source>
</evidence>
<sequence length="418" mass="42306">MLFNPVLVRLSKISIALGVLLSSLALGLFITKSDGATTPGGAYATFSGPTGANPSWTSSVAIPGANGFPTASLATNSLTPSVPSGSSTWLSASTPFGGQFASSQGQPYFVFSPTTGQAPSTTTITFATPTPAAGWGFALGDVDAEKIQISATDVSGAAVAISGLGFQSVFNFCDIATTKPSTCSGVTAPFDTPTWDASSGWLTGGVNDSVGASGWFMPSAPIKTLTLIDTNQSGVPSAQLWISSNLRTVAGNISEPPLAVSVTTTTPATTTTTEPPTTTSTSTTTTTTEPTTTTVPMTAPAGNVPAVDVPVQITDLSGTVVDTTTTDANGNFAMTTIAPGKYLLSEELPAGYSAPTGTYPLPIDVTTGDVTGISFTNVPKPTLAFSGANVAVLGGLGMMLILLGGLVLRLQLRQRRQI</sequence>
<dbReference type="Gene3D" id="2.60.40.10">
    <property type="entry name" value="Immunoglobulins"/>
    <property type="match status" value="1"/>
</dbReference>
<dbReference type="EMBL" id="CAFBLT010000001">
    <property type="protein sequence ID" value="CAB4859260.1"/>
    <property type="molecule type" value="Genomic_DNA"/>
</dbReference>
<evidence type="ECO:0000313" key="8">
    <source>
        <dbReference type="EMBL" id="CAB4859260.1"/>
    </source>
</evidence>
<evidence type="ECO:0000256" key="5">
    <source>
        <dbReference type="SAM" id="Phobius"/>
    </source>
</evidence>
<comment type="subcellular location">
    <subcellularLocation>
        <location evidence="1">Secreted</location>
    </subcellularLocation>
</comment>
<evidence type="ECO:0000256" key="2">
    <source>
        <dbReference type="ARBA" id="ARBA00022525"/>
    </source>
</evidence>
<evidence type="ECO:0000256" key="3">
    <source>
        <dbReference type="ARBA" id="ARBA00022729"/>
    </source>
</evidence>
<name>A0A6J7CNB3_9ZZZZ</name>
<keyword evidence="5" id="KW-0812">Transmembrane</keyword>
<reference evidence="8" key="1">
    <citation type="submission" date="2020-05" db="EMBL/GenBank/DDBJ databases">
        <authorList>
            <person name="Chiriac C."/>
            <person name="Salcher M."/>
            <person name="Ghai R."/>
            <person name="Kavagutti S V."/>
        </authorList>
    </citation>
    <scope>NUCLEOTIDE SEQUENCE</scope>
</reference>
<dbReference type="GO" id="GO:0005576">
    <property type="term" value="C:extracellular region"/>
    <property type="evidence" value="ECO:0007669"/>
    <property type="project" value="UniProtKB-SubCell"/>
</dbReference>
<accession>A0A6J7CNB3</accession>
<proteinExistence type="predicted"/>
<evidence type="ECO:0000256" key="1">
    <source>
        <dbReference type="ARBA" id="ARBA00004613"/>
    </source>
</evidence>
<feature type="transmembrane region" description="Helical" evidence="5">
    <location>
        <begin position="383"/>
        <end position="408"/>
    </location>
</feature>
<dbReference type="EMBL" id="CAFBPM010000012">
    <property type="protein sequence ID" value="CAB5026084.1"/>
    <property type="molecule type" value="Genomic_DNA"/>
</dbReference>
<dbReference type="AlphaFoldDB" id="A0A6J7CNB3"/>
<dbReference type="InterPro" id="IPR013783">
    <property type="entry name" value="Ig-like_fold"/>
</dbReference>
<evidence type="ECO:0000313" key="9">
    <source>
        <dbReference type="EMBL" id="CAB5026084.1"/>
    </source>
</evidence>
<evidence type="ECO:0000256" key="4">
    <source>
        <dbReference type="SAM" id="MobiDB-lite"/>
    </source>
</evidence>
<dbReference type="EMBL" id="CAFABE010000010">
    <property type="protein sequence ID" value="CAB4820450.1"/>
    <property type="molecule type" value="Genomic_DNA"/>
</dbReference>
<dbReference type="SUPFAM" id="SSF49478">
    <property type="entry name" value="Cna protein B-type domain"/>
    <property type="match status" value="1"/>
</dbReference>
<dbReference type="Pfam" id="PF17210">
    <property type="entry name" value="SdrD_B"/>
    <property type="match status" value="1"/>
</dbReference>
<feature type="region of interest" description="Disordered" evidence="4">
    <location>
        <begin position="262"/>
        <end position="303"/>
    </location>
</feature>
<feature type="compositionally biased region" description="Low complexity" evidence="4">
    <location>
        <begin position="262"/>
        <end position="300"/>
    </location>
</feature>
<dbReference type="InterPro" id="IPR033764">
    <property type="entry name" value="Sdr_B"/>
</dbReference>
<gene>
    <name evidence="7" type="ORF">UFOPK3164_00378</name>
    <name evidence="8" type="ORF">UFOPK3427_00079</name>
    <name evidence="9" type="ORF">UFOPK4112_01228</name>
</gene>
<keyword evidence="3" id="KW-0732">Signal</keyword>
<feature type="domain" description="SD-repeat containing protein B" evidence="6">
    <location>
        <begin position="302"/>
        <end position="354"/>
    </location>
</feature>